<keyword evidence="2" id="KW-0805">Transcription regulation</keyword>
<accession>A0ABT2I9F8</accession>
<evidence type="ECO:0000313" key="8">
    <source>
        <dbReference type="Proteomes" id="UP001165583"/>
    </source>
</evidence>
<dbReference type="Proteomes" id="UP001165583">
    <property type="component" value="Unassembled WGS sequence"/>
</dbReference>
<dbReference type="PANTHER" id="PTHR30055:SF240">
    <property type="entry name" value="HTH-TYPE TRANSCRIPTIONAL REGULATOR ACRR"/>
    <property type="match status" value="1"/>
</dbReference>
<name>A0ABT2I9F8_9SPHN</name>
<evidence type="ECO:0000256" key="1">
    <source>
        <dbReference type="ARBA" id="ARBA00022491"/>
    </source>
</evidence>
<dbReference type="SUPFAM" id="SSF46689">
    <property type="entry name" value="Homeodomain-like"/>
    <property type="match status" value="1"/>
</dbReference>
<evidence type="ECO:0000313" key="7">
    <source>
        <dbReference type="EMBL" id="MCT2401465.1"/>
    </source>
</evidence>
<keyword evidence="3 5" id="KW-0238">DNA-binding</keyword>
<evidence type="ECO:0000256" key="5">
    <source>
        <dbReference type="PROSITE-ProRule" id="PRU00335"/>
    </source>
</evidence>
<dbReference type="InterPro" id="IPR001647">
    <property type="entry name" value="HTH_TetR"/>
</dbReference>
<evidence type="ECO:0000256" key="4">
    <source>
        <dbReference type="ARBA" id="ARBA00023163"/>
    </source>
</evidence>
<dbReference type="Gene3D" id="1.10.357.10">
    <property type="entry name" value="Tetracycline Repressor, domain 2"/>
    <property type="match status" value="1"/>
</dbReference>
<protein>
    <submittedName>
        <fullName evidence="7">TetR/AcrR family transcriptional regulator</fullName>
    </submittedName>
</protein>
<dbReference type="PRINTS" id="PR00455">
    <property type="entry name" value="HTHTETR"/>
</dbReference>
<reference evidence="7" key="1">
    <citation type="submission" date="2022-09" db="EMBL/GenBank/DDBJ databases">
        <title>Novosphingobium sp. Nov., a polycyclic aromatic hydrocarbon-degrading bacterium isolated form mangrove sediments in HongKong.</title>
        <authorList>
            <person name="Hu Z."/>
        </authorList>
    </citation>
    <scope>NUCLEOTIDE SEQUENCE</scope>
    <source>
        <strain evidence="7">HK4-1</strain>
    </source>
</reference>
<dbReference type="Pfam" id="PF13977">
    <property type="entry name" value="TetR_C_6"/>
    <property type="match status" value="1"/>
</dbReference>
<dbReference type="EMBL" id="JANZXA010000014">
    <property type="protein sequence ID" value="MCT2401465.1"/>
    <property type="molecule type" value="Genomic_DNA"/>
</dbReference>
<dbReference type="InterPro" id="IPR009057">
    <property type="entry name" value="Homeodomain-like_sf"/>
</dbReference>
<comment type="caution">
    <text evidence="7">The sequence shown here is derived from an EMBL/GenBank/DDBJ whole genome shotgun (WGS) entry which is preliminary data.</text>
</comment>
<dbReference type="Pfam" id="PF00440">
    <property type="entry name" value="TetR_N"/>
    <property type="match status" value="1"/>
</dbReference>
<organism evidence="7 8">
    <name type="scientific">Novosphingobium mangrovi</name>
    <name type="common">ex Huang et al. 2023</name>
    <dbReference type="NCBI Taxonomy" id="2976432"/>
    <lineage>
        <taxon>Bacteria</taxon>
        <taxon>Pseudomonadati</taxon>
        <taxon>Pseudomonadota</taxon>
        <taxon>Alphaproteobacteria</taxon>
        <taxon>Sphingomonadales</taxon>
        <taxon>Sphingomonadaceae</taxon>
        <taxon>Novosphingobium</taxon>
    </lineage>
</organism>
<sequence>MDTHQSFVKRQLPRQSRRFRLNRGGRWTKGGVRERMADTETAPTRPGIYSRGTETVDAILKAALSVLIEEGAEAFTIRRVATTCGLRVGNVSYHFPKKEMLVQVLLDDIMENYENKLELSVRQPELSDEDRLRLVIVICLDDICSKRTTHLFTELWALANHNNFIAERVRSFYAKVHDVIGEYVQRINPALSADEVHTLSIFISASMEGTTPFLGYNKPWNDKMPAITAISASWFIDLVKSMKPGDIAALTKRLT</sequence>
<dbReference type="RefSeq" id="WP_260047491.1">
    <property type="nucleotide sequence ID" value="NZ_JANZXA010000014.1"/>
</dbReference>
<proteinExistence type="predicted"/>
<evidence type="ECO:0000256" key="3">
    <source>
        <dbReference type="ARBA" id="ARBA00023125"/>
    </source>
</evidence>
<dbReference type="InterPro" id="IPR039538">
    <property type="entry name" value="BetI_C"/>
</dbReference>
<keyword evidence="4" id="KW-0804">Transcription</keyword>
<keyword evidence="8" id="KW-1185">Reference proteome</keyword>
<gene>
    <name evidence="7" type="ORF">NZK81_18085</name>
</gene>
<dbReference type="PROSITE" id="PS50977">
    <property type="entry name" value="HTH_TETR_2"/>
    <property type="match status" value="1"/>
</dbReference>
<feature type="DNA-binding region" description="H-T-H motif" evidence="5">
    <location>
        <begin position="76"/>
        <end position="95"/>
    </location>
</feature>
<dbReference type="PANTHER" id="PTHR30055">
    <property type="entry name" value="HTH-TYPE TRANSCRIPTIONAL REGULATOR RUTR"/>
    <property type="match status" value="1"/>
</dbReference>
<dbReference type="InterPro" id="IPR050109">
    <property type="entry name" value="HTH-type_TetR-like_transc_reg"/>
</dbReference>
<keyword evidence="1" id="KW-0678">Repressor</keyword>
<feature type="domain" description="HTH tetR-type" evidence="6">
    <location>
        <begin position="53"/>
        <end position="113"/>
    </location>
</feature>
<evidence type="ECO:0000256" key="2">
    <source>
        <dbReference type="ARBA" id="ARBA00023015"/>
    </source>
</evidence>
<evidence type="ECO:0000259" key="6">
    <source>
        <dbReference type="PROSITE" id="PS50977"/>
    </source>
</evidence>